<organism evidence="2 3">
    <name type="scientific">Daphnia sinensis</name>
    <dbReference type="NCBI Taxonomy" id="1820382"/>
    <lineage>
        <taxon>Eukaryota</taxon>
        <taxon>Metazoa</taxon>
        <taxon>Ecdysozoa</taxon>
        <taxon>Arthropoda</taxon>
        <taxon>Crustacea</taxon>
        <taxon>Branchiopoda</taxon>
        <taxon>Diplostraca</taxon>
        <taxon>Cladocera</taxon>
        <taxon>Anomopoda</taxon>
        <taxon>Daphniidae</taxon>
        <taxon>Daphnia</taxon>
        <taxon>Daphnia similis group</taxon>
    </lineage>
</organism>
<name>A0AAD5PPQ3_9CRUS</name>
<keyword evidence="3" id="KW-1185">Reference proteome</keyword>
<evidence type="ECO:0000256" key="1">
    <source>
        <dbReference type="SAM" id="SignalP"/>
    </source>
</evidence>
<dbReference type="AlphaFoldDB" id="A0AAD5PPQ3"/>
<evidence type="ECO:0000313" key="3">
    <source>
        <dbReference type="Proteomes" id="UP000820818"/>
    </source>
</evidence>
<reference evidence="2 3" key="1">
    <citation type="submission" date="2022-05" db="EMBL/GenBank/DDBJ databases">
        <title>A multi-omics perspective on studying reproductive biology in Daphnia sinensis.</title>
        <authorList>
            <person name="Jia J."/>
        </authorList>
    </citation>
    <scope>NUCLEOTIDE SEQUENCE [LARGE SCALE GENOMIC DNA]</scope>
    <source>
        <strain evidence="2 3">WSL</strain>
    </source>
</reference>
<feature type="chain" id="PRO_5041971846" evidence="1">
    <location>
        <begin position="24"/>
        <end position="73"/>
    </location>
</feature>
<evidence type="ECO:0000313" key="2">
    <source>
        <dbReference type="EMBL" id="KAI9553303.1"/>
    </source>
</evidence>
<feature type="signal peptide" evidence="1">
    <location>
        <begin position="1"/>
        <end position="23"/>
    </location>
</feature>
<comment type="caution">
    <text evidence="2">The sequence shown here is derived from an EMBL/GenBank/DDBJ whole genome shotgun (WGS) entry which is preliminary data.</text>
</comment>
<dbReference type="EMBL" id="WJBH02000009">
    <property type="protein sequence ID" value="KAI9553303.1"/>
    <property type="molecule type" value="Genomic_DNA"/>
</dbReference>
<gene>
    <name evidence="2" type="ORF">GHT06_021201</name>
</gene>
<proteinExistence type="predicted"/>
<sequence>MFQQKFFLFVVVFAVMAVMYAIGAPTDVEDPSENDETFCRPFSSCSSSTDCAGYSIYRTCRTRFFGNKQCCLF</sequence>
<dbReference type="Proteomes" id="UP000820818">
    <property type="component" value="Linkage Group LG9"/>
</dbReference>
<accession>A0AAD5PPQ3</accession>
<keyword evidence="1" id="KW-0732">Signal</keyword>
<protein>
    <submittedName>
        <fullName evidence="2">Uncharacterized protein</fullName>
    </submittedName>
</protein>